<name>A0A9Q0TWA4_SALPP</name>
<organism evidence="1 2">
    <name type="scientific">Salix purpurea</name>
    <name type="common">Purple osier willow</name>
    <dbReference type="NCBI Taxonomy" id="77065"/>
    <lineage>
        <taxon>Eukaryota</taxon>
        <taxon>Viridiplantae</taxon>
        <taxon>Streptophyta</taxon>
        <taxon>Embryophyta</taxon>
        <taxon>Tracheophyta</taxon>
        <taxon>Spermatophyta</taxon>
        <taxon>Magnoliopsida</taxon>
        <taxon>eudicotyledons</taxon>
        <taxon>Gunneridae</taxon>
        <taxon>Pentapetalae</taxon>
        <taxon>rosids</taxon>
        <taxon>fabids</taxon>
        <taxon>Malpighiales</taxon>
        <taxon>Salicaceae</taxon>
        <taxon>Saliceae</taxon>
        <taxon>Salix</taxon>
    </lineage>
</organism>
<comment type="caution">
    <text evidence="1">The sequence shown here is derived from an EMBL/GenBank/DDBJ whole genome shotgun (WGS) entry which is preliminary data.</text>
</comment>
<proteinExistence type="predicted"/>
<dbReference type="EMBL" id="JAPFFK010000014">
    <property type="protein sequence ID" value="KAJ6718969.1"/>
    <property type="molecule type" value="Genomic_DNA"/>
</dbReference>
<accession>A0A9Q0TWA4</accession>
<evidence type="ECO:0000313" key="2">
    <source>
        <dbReference type="Proteomes" id="UP001151532"/>
    </source>
</evidence>
<reference evidence="1" key="1">
    <citation type="submission" date="2022-11" db="EMBL/GenBank/DDBJ databases">
        <authorList>
            <person name="Hyden B.L."/>
            <person name="Feng K."/>
            <person name="Yates T."/>
            <person name="Jawdy S."/>
            <person name="Smart L.B."/>
            <person name="Muchero W."/>
        </authorList>
    </citation>
    <scope>NUCLEOTIDE SEQUENCE</scope>
    <source>
        <tissue evidence="1">Shoot tip</tissue>
    </source>
</reference>
<dbReference type="AlphaFoldDB" id="A0A9Q0TWA4"/>
<protein>
    <submittedName>
        <fullName evidence="1">Uncharacterized protein</fullName>
    </submittedName>
</protein>
<keyword evidence="2" id="KW-1185">Reference proteome</keyword>
<sequence length="89" mass="10566">MLCCTRHGIYGCVKACFFFFSLRSMIAHREREGKHYVMFYKLLIAHHVFWGVIYKRMQICDCKVLDINIYGLSFPCLPSYHKHCSTFGF</sequence>
<reference evidence="1" key="2">
    <citation type="journal article" date="2023" name="Int. J. Mol. Sci.">
        <title>De Novo Assembly and Annotation of 11 Diverse Shrub Willow (Salix) Genomes Reveals Novel Gene Organization in Sex-Linked Regions.</title>
        <authorList>
            <person name="Hyden B."/>
            <person name="Feng K."/>
            <person name="Yates T.B."/>
            <person name="Jawdy S."/>
            <person name="Cereghino C."/>
            <person name="Smart L.B."/>
            <person name="Muchero W."/>
        </authorList>
    </citation>
    <scope>NUCLEOTIDE SEQUENCE</scope>
    <source>
        <tissue evidence="1">Shoot tip</tissue>
    </source>
</reference>
<gene>
    <name evidence="1" type="ORF">OIU79_006767</name>
</gene>
<dbReference type="Proteomes" id="UP001151532">
    <property type="component" value="Chromosome 10"/>
</dbReference>
<evidence type="ECO:0000313" key="1">
    <source>
        <dbReference type="EMBL" id="KAJ6718969.1"/>
    </source>
</evidence>